<dbReference type="Proteomes" id="UP000322159">
    <property type="component" value="Chromosome"/>
</dbReference>
<dbReference type="GO" id="GO:0046872">
    <property type="term" value="F:metal ion binding"/>
    <property type="evidence" value="ECO:0007669"/>
    <property type="project" value="UniProtKB-KW"/>
</dbReference>
<dbReference type="Gene3D" id="3.20.20.20">
    <property type="entry name" value="Dihydropteroate synthase-like"/>
    <property type="match status" value="1"/>
</dbReference>
<dbReference type="InterPro" id="IPR006390">
    <property type="entry name" value="DHP_synth_dom"/>
</dbReference>
<dbReference type="PANTHER" id="PTHR20941">
    <property type="entry name" value="FOLATE SYNTHESIS PROTEINS"/>
    <property type="match status" value="1"/>
</dbReference>
<keyword evidence="9 10" id="KW-0289">Folate biosynthesis</keyword>
<comment type="catalytic activity">
    <reaction evidence="1">
        <text>(7,8-dihydropterin-6-yl)methyl diphosphate + 4-aminobenzoate = 7,8-dihydropteroate + diphosphate</text>
        <dbReference type="Rhea" id="RHEA:19949"/>
        <dbReference type="ChEBI" id="CHEBI:17836"/>
        <dbReference type="ChEBI" id="CHEBI:17839"/>
        <dbReference type="ChEBI" id="CHEBI:33019"/>
        <dbReference type="ChEBI" id="CHEBI:72950"/>
        <dbReference type="EC" id="2.5.1.15"/>
    </reaction>
</comment>
<keyword evidence="8 10" id="KW-0460">Magnesium</keyword>
<gene>
    <name evidence="12" type="primary">folP</name>
    <name evidence="12" type="ORF">FLP23_03605</name>
</gene>
<name>A0A5C1Y6W1_9MICO</name>
<accession>A0A5C1Y6W1</accession>
<evidence type="ECO:0000256" key="1">
    <source>
        <dbReference type="ARBA" id="ARBA00000012"/>
    </source>
</evidence>
<dbReference type="EC" id="2.5.1.15" evidence="5 10"/>
<evidence type="ECO:0000313" key="12">
    <source>
        <dbReference type="EMBL" id="QEO09178.1"/>
    </source>
</evidence>
<evidence type="ECO:0000256" key="4">
    <source>
        <dbReference type="ARBA" id="ARBA00009503"/>
    </source>
</evidence>
<dbReference type="CDD" id="cd00739">
    <property type="entry name" value="DHPS"/>
    <property type="match status" value="1"/>
</dbReference>
<evidence type="ECO:0000259" key="11">
    <source>
        <dbReference type="PROSITE" id="PS50972"/>
    </source>
</evidence>
<dbReference type="UniPathway" id="UPA00077">
    <property type="reaction ID" value="UER00156"/>
</dbReference>
<dbReference type="EMBL" id="CP043504">
    <property type="protein sequence ID" value="QEO09178.1"/>
    <property type="molecule type" value="Genomic_DNA"/>
</dbReference>
<sequence>MTAILGILNVTPDSFSDGGRWARLDDAVDHAARMHAAGADWVDVGGESTRPGAAAIDPDEEQRRVVPVVRAIAERGIPVSIDTRNAATASAAIEAGASVVNDVSGGLYDPHMPVVVAETGVRFVVMHWRGGADVEPQYIDVVSEVRAELKARIAELVVIGVRPDRIIVDPGLGFSKTAEHNWELLRRLDELTPLAPVLVGASRKRFIGRLLPDNAPLGKRDAPTATISALAAQAGAWGVRVHDVPSTRLALDVWEHWQGGHGDRA</sequence>
<dbReference type="InterPro" id="IPR045031">
    <property type="entry name" value="DHP_synth-like"/>
</dbReference>
<evidence type="ECO:0000256" key="10">
    <source>
        <dbReference type="RuleBase" id="RU361205"/>
    </source>
</evidence>
<keyword evidence="6 10" id="KW-0808">Transferase</keyword>
<dbReference type="OrthoDB" id="9811744at2"/>
<dbReference type="GO" id="GO:0005829">
    <property type="term" value="C:cytosol"/>
    <property type="evidence" value="ECO:0007669"/>
    <property type="project" value="TreeGrafter"/>
</dbReference>
<keyword evidence="7 10" id="KW-0479">Metal-binding</keyword>
<dbReference type="RefSeq" id="WP_149324608.1">
    <property type="nucleotide sequence ID" value="NZ_CP043504.1"/>
</dbReference>
<evidence type="ECO:0000256" key="2">
    <source>
        <dbReference type="ARBA" id="ARBA00001946"/>
    </source>
</evidence>
<comment type="similarity">
    <text evidence="4 10">Belongs to the DHPS family.</text>
</comment>
<protein>
    <recommendedName>
        <fullName evidence="5 10">Dihydropteroate synthase</fullName>
        <shortName evidence="10">DHPS</shortName>
        <ecNumber evidence="5 10">2.5.1.15</ecNumber>
    </recommendedName>
    <alternativeName>
        <fullName evidence="10">Dihydropteroate pyrophosphorylase</fullName>
    </alternativeName>
</protein>
<proteinExistence type="inferred from homology"/>
<dbReference type="InterPro" id="IPR000489">
    <property type="entry name" value="Pterin-binding_dom"/>
</dbReference>
<comment type="function">
    <text evidence="10">Catalyzes the condensation of para-aminobenzoate (pABA) with 6-hydroxymethyl-7,8-dihydropterin diphosphate (DHPt-PP) to form 7,8-dihydropteroate (H2Pte), the immediate precursor of folate derivatives.</text>
</comment>
<dbReference type="PANTHER" id="PTHR20941:SF1">
    <property type="entry name" value="FOLIC ACID SYNTHESIS PROTEIN FOL1"/>
    <property type="match status" value="1"/>
</dbReference>
<dbReference type="GO" id="GO:0046654">
    <property type="term" value="P:tetrahydrofolate biosynthetic process"/>
    <property type="evidence" value="ECO:0007669"/>
    <property type="project" value="UniProtKB-UniPathway"/>
</dbReference>
<evidence type="ECO:0000313" key="13">
    <source>
        <dbReference type="Proteomes" id="UP000322159"/>
    </source>
</evidence>
<dbReference type="InterPro" id="IPR011005">
    <property type="entry name" value="Dihydropteroate_synth-like_sf"/>
</dbReference>
<dbReference type="PROSITE" id="PS50972">
    <property type="entry name" value="PTERIN_BINDING"/>
    <property type="match status" value="1"/>
</dbReference>
<organism evidence="12 13">
    <name type="scientific">Protaetiibacter larvae</name>
    <dbReference type="NCBI Taxonomy" id="2592654"/>
    <lineage>
        <taxon>Bacteria</taxon>
        <taxon>Bacillati</taxon>
        <taxon>Actinomycetota</taxon>
        <taxon>Actinomycetes</taxon>
        <taxon>Micrococcales</taxon>
        <taxon>Microbacteriaceae</taxon>
        <taxon>Protaetiibacter</taxon>
    </lineage>
</organism>
<dbReference type="SUPFAM" id="SSF51717">
    <property type="entry name" value="Dihydropteroate synthetase-like"/>
    <property type="match status" value="1"/>
</dbReference>
<evidence type="ECO:0000256" key="9">
    <source>
        <dbReference type="ARBA" id="ARBA00022909"/>
    </source>
</evidence>
<feature type="domain" description="Pterin-binding" evidence="11">
    <location>
        <begin position="2"/>
        <end position="252"/>
    </location>
</feature>
<evidence type="ECO:0000256" key="5">
    <source>
        <dbReference type="ARBA" id="ARBA00012458"/>
    </source>
</evidence>
<dbReference type="GO" id="GO:0046656">
    <property type="term" value="P:folic acid biosynthetic process"/>
    <property type="evidence" value="ECO:0007669"/>
    <property type="project" value="UniProtKB-KW"/>
</dbReference>
<dbReference type="Pfam" id="PF00809">
    <property type="entry name" value="Pterin_bind"/>
    <property type="match status" value="1"/>
</dbReference>
<reference evidence="12 13" key="1">
    <citation type="submission" date="2019-09" db="EMBL/GenBank/DDBJ databases">
        <title>Genome sequencing of strain KACC 19322.</title>
        <authorList>
            <person name="Heo J."/>
            <person name="Kim S.-J."/>
            <person name="Kim J.-S."/>
            <person name="Hong S.-B."/>
            <person name="Kwon S.-W."/>
        </authorList>
    </citation>
    <scope>NUCLEOTIDE SEQUENCE [LARGE SCALE GENOMIC DNA]</scope>
    <source>
        <strain evidence="12 13">KACC 19322</strain>
    </source>
</reference>
<comment type="pathway">
    <text evidence="3 10">Cofactor biosynthesis; tetrahydrofolate biosynthesis; 7,8-dihydrofolate from 2-amino-4-hydroxy-6-hydroxymethyl-7,8-dihydropteridine diphosphate and 4-aminobenzoate: step 1/2.</text>
</comment>
<evidence type="ECO:0000256" key="6">
    <source>
        <dbReference type="ARBA" id="ARBA00022679"/>
    </source>
</evidence>
<evidence type="ECO:0000256" key="8">
    <source>
        <dbReference type="ARBA" id="ARBA00022842"/>
    </source>
</evidence>
<evidence type="ECO:0000256" key="3">
    <source>
        <dbReference type="ARBA" id="ARBA00004763"/>
    </source>
</evidence>
<dbReference type="GO" id="GO:0004156">
    <property type="term" value="F:dihydropteroate synthase activity"/>
    <property type="evidence" value="ECO:0007669"/>
    <property type="project" value="UniProtKB-EC"/>
</dbReference>
<dbReference type="AlphaFoldDB" id="A0A5C1Y6W1"/>
<dbReference type="PROSITE" id="PS00792">
    <property type="entry name" value="DHPS_1"/>
    <property type="match status" value="1"/>
</dbReference>
<dbReference type="KEGG" id="lyk:FLP23_03605"/>
<dbReference type="NCBIfam" id="TIGR01496">
    <property type="entry name" value="DHPS"/>
    <property type="match status" value="1"/>
</dbReference>
<evidence type="ECO:0000256" key="7">
    <source>
        <dbReference type="ARBA" id="ARBA00022723"/>
    </source>
</evidence>
<comment type="cofactor">
    <cofactor evidence="2 10">
        <name>Mg(2+)</name>
        <dbReference type="ChEBI" id="CHEBI:18420"/>
    </cofactor>
</comment>
<keyword evidence="13" id="KW-1185">Reference proteome</keyword>